<feature type="region of interest" description="Disordered" evidence="1">
    <location>
        <begin position="1"/>
        <end position="54"/>
    </location>
</feature>
<evidence type="ECO:0000313" key="2">
    <source>
        <dbReference type="EMBL" id="KAH8020909.1"/>
    </source>
</evidence>
<protein>
    <submittedName>
        <fullName evidence="2">Uncharacterized protein</fullName>
    </submittedName>
</protein>
<reference evidence="2" key="1">
    <citation type="journal article" date="2020" name="Cell">
        <title>Large-Scale Comparative Analyses of Tick Genomes Elucidate Their Genetic Diversity and Vector Capacities.</title>
        <authorList>
            <consortium name="Tick Genome and Microbiome Consortium (TIGMIC)"/>
            <person name="Jia N."/>
            <person name="Wang J."/>
            <person name="Shi W."/>
            <person name="Du L."/>
            <person name="Sun Y."/>
            <person name="Zhan W."/>
            <person name="Jiang J.F."/>
            <person name="Wang Q."/>
            <person name="Zhang B."/>
            <person name="Ji P."/>
            <person name="Bell-Sakyi L."/>
            <person name="Cui X.M."/>
            <person name="Yuan T.T."/>
            <person name="Jiang B.G."/>
            <person name="Yang W.F."/>
            <person name="Lam T.T."/>
            <person name="Chang Q.C."/>
            <person name="Ding S.J."/>
            <person name="Wang X.J."/>
            <person name="Zhu J.G."/>
            <person name="Ruan X.D."/>
            <person name="Zhao L."/>
            <person name="Wei J.T."/>
            <person name="Ye R.Z."/>
            <person name="Que T.C."/>
            <person name="Du C.H."/>
            <person name="Zhou Y.H."/>
            <person name="Cheng J.X."/>
            <person name="Dai P.F."/>
            <person name="Guo W.B."/>
            <person name="Han X.H."/>
            <person name="Huang E.J."/>
            <person name="Li L.F."/>
            <person name="Wei W."/>
            <person name="Gao Y.C."/>
            <person name="Liu J.Z."/>
            <person name="Shao H.Z."/>
            <person name="Wang X."/>
            <person name="Wang C.C."/>
            <person name="Yang T.C."/>
            <person name="Huo Q.B."/>
            <person name="Li W."/>
            <person name="Chen H.Y."/>
            <person name="Chen S.E."/>
            <person name="Zhou L.G."/>
            <person name="Ni X.B."/>
            <person name="Tian J.H."/>
            <person name="Sheng Y."/>
            <person name="Liu T."/>
            <person name="Pan Y.S."/>
            <person name="Xia L.Y."/>
            <person name="Li J."/>
            <person name="Zhao F."/>
            <person name="Cao W.C."/>
        </authorList>
    </citation>
    <scope>NUCLEOTIDE SEQUENCE</scope>
    <source>
        <strain evidence="2">Rmic-2018</strain>
    </source>
</reference>
<dbReference type="Proteomes" id="UP000821866">
    <property type="component" value="Chromosome 7"/>
</dbReference>
<reference evidence="2" key="2">
    <citation type="submission" date="2021-09" db="EMBL/GenBank/DDBJ databases">
        <authorList>
            <person name="Jia N."/>
            <person name="Wang J."/>
            <person name="Shi W."/>
            <person name="Du L."/>
            <person name="Sun Y."/>
            <person name="Zhan W."/>
            <person name="Jiang J."/>
            <person name="Wang Q."/>
            <person name="Zhang B."/>
            <person name="Ji P."/>
            <person name="Sakyi L.B."/>
            <person name="Cui X."/>
            <person name="Yuan T."/>
            <person name="Jiang B."/>
            <person name="Yang W."/>
            <person name="Lam T.T.-Y."/>
            <person name="Chang Q."/>
            <person name="Ding S."/>
            <person name="Wang X."/>
            <person name="Zhu J."/>
            <person name="Ruan X."/>
            <person name="Zhao L."/>
            <person name="Wei J."/>
            <person name="Que T."/>
            <person name="Du C."/>
            <person name="Cheng J."/>
            <person name="Dai P."/>
            <person name="Han X."/>
            <person name="Huang E."/>
            <person name="Gao Y."/>
            <person name="Liu J."/>
            <person name="Shao H."/>
            <person name="Ye R."/>
            <person name="Li L."/>
            <person name="Wei W."/>
            <person name="Wang X."/>
            <person name="Wang C."/>
            <person name="Huo Q."/>
            <person name="Li W."/>
            <person name="Guo W."/>
            <person name="Chen H."/>
            <person name="Chen S."/>
            <person name="Zhou L."/>
            <person name="Zhou L."/>
            <person name="Ni X."/>
            <person name="Tian J."/>
            <person name="Zhou Y."/>
            <person name="Sheng Y."/>
            <person name="Liu T."/>
            <person name="Pan Y."/>
            <person name="Xia L."/>
            <person name="Li J."/>
            <person name="Zhao F."/>
            <person name="Cao W."/>
        </authorList>
    </citation>
    <scope>NUCLEOTIDE SEQUENCE</scope>
    <source>
        <strain evidence="2">Rmic-2018</strain>
        <tissue evidence="2">Larvae</tissue>
    </source>
</reference>
<name>A0A9J6DFL3_RHIMP</name>
<comment type="caution">
    <text evidence="2">The sequence shown here is derived from an EMBL/GenBank/DDBJ whole genome shotgun (WGS) entry which is preliminary data.</text>
</comment>
<gene>
    <name evidence="2" type="ORF">HPB51_008736</name>
</gene>
<evidence type="ECO:0000313" key="3">
    <source>
        <dbReference type="Proteomes" id="UP000821866"/>
    </source>
</evidence>
<dbReference type="AlphaFoldDB" id="A0A9J6DFL3"/>
<evidence type="ECO:0000256" key="1">
    <source>
        <dbReference type="SAM" id="MobiDB-lite"/>
    </source>
</evidence>
<feature type="region of interest" description="Disordered" evidence="1">
    <location>
        <begin position="153"/>
        <end position="192"/>
    </location>
</feature>
<dbReference type="EMBL" id="JABSTU010000009">
    <property type="protein sequence ID" value="KAH8020909.1"/>
    <property type="molecule type" value="Genomic_DNA"/>
</dbReference>
<organism evidence="2 3">
    <name type="scientific">Rhipicephalus microplus</name>
    <name type="common">Cattle tick</name>
    <name type="synonym">Boophilus microplus</name>
    <dbReference type="NCBI Taxonomy" id="6941"/>
    <lineage>
        <taxon>Eukaryota</taxon>
        <taxon>Metazoa</taxon>
        <taxon>Ecdysozoa</taxon>
        <taxon>Arthropoda</taxon>
        <taxon>Chelicerata</taxon>
        <taxon>Arachnida</taxon>
        <taxon>Acari</taxon>
        <taxon>Parasitiformes</taxon>
        <taxon>Ixodida</taxon>
        <taxon>Ixodoidea</taxon>
        <taxon>Ixodidae</taxon>
        <taxon>Rhipicephalinae</taxon>
        <taxon>Rhipicephalus</taxon>
        <taxon>Boophilus</taxon>
    </lineage>
</organism>
<accession>A0A9J6DFL3</accession>
<sequence length="298" mass="32344">MPQASVDQPADGAWIQPKKPASKAPGKRPHDQTSSSEPHQDNGGGDEPLTKAPGVRRAAVCSSASLCQAPLPAAAAGSVVWVWLAAAIGSIERAERSLATAVRDFACAAIREDSAHGAATTGVREPSVWATGALDSVEVVTSAPEEPYEVLAPLTPPHTEERNPPQGTASCTGPANDAGAASGAARARRGRRRTADHHLEYFEKQLALEAEMREREAALDERRLSIEERRLAIRELELQQRMRVFEAAQEEWRQKRAALLQQSQLLANAFTHLSTGCKSNRCVKYHFFKRTPFSCKLL</sequence>
<keyword evidence="3" id="KW-1185">Reference proteome</keyword>
<proteinExistence type="predicted"/>